<evidence type="ECO:0000259" key="2">
    <source>
        <dbReference type="Pfam" id="PF12697"/>
    </source>
</evidence>
<keyword evidence="4" id="KW-1185">Reference proteome</keyword>
<evidence type="ECO:0000313" key="3">
    <source>
        <dbReference type="EMBL" id="KAF2968817.1"/>
    </source>
</evidence>
<accession>A0A7C8N7Z7</accession>
<comment type="caution">
    <text evidence="3">The sequence shown here is derived from an EMBL/GenBank/DDBJ whole genome shotgun (WGS) entry which is preliminary data.</text>
</comment>
<evidence type="ECO:0000256" key="1">
    <source>
        <dbReference type="SAM" id="SignalP"/>
    </source>
</evidence>
<dbReference type="GO" id="GO:0016788">
    <property type="term" value="F:hydrolase activity, acting on ester bonds"/>
    <property type="evidence" value="ECO:0007669"/>
    <property type="project" value="InterPro"/>
</dbReference>
<dbReference type="SUPFAM" id="SSF53474">
    <property type="entry name" value="alpha/beta-Hydrolases"/>
    <property type="match status" value="1"/>
</dbReference>
<dbReference type="InterPro" id="IPR029058">
    <property type="entry name" value="AB_hydrolase_fold"/>
</dbReference>
<keyword evidence="1" id="KW-0732">Signal</keyword>
<reference evidence="3 4" key="1">
    <citation type="submission" date="2019-12" db="EMBL/GenBank/DDBJ databases">
        <title>Draft genome sequence of the ascomycete Xylaria multiplex DSM 110363.</title>
        <authorList>
            <person name="Buettner E."/>
            <person name="Kellner H."/>
        </authorList>
    </citation>
    <scope>NUCLEOTIDE SEQUENCE [LARGE SCALE GENOMIC DNA]</scope>
    <source>
        <strain evidence="3 4">DSM 110363</strain>
    </source>
</reference>
<dbReference type="Pfam" id="PF00657">
    <property type="entry name" value="Lipase_GDSL"/>
    <property type="match status" value="1"/>
</dbReference>
<dbReference type="EMBL" id="WUBL01000045">
    <property type="protein sequence ID" value="KAF2968817.1"/>
    <property type="molecule type" value="Genomic_DNA"/>
</dbReference>
<dbReference type="Proteomes" id="UP000481858">
    <property type="component" value="Unassembled WGS sequence"/>
</dbReference>
<dbReference type="Gene3D" id="3.40.50.1820">
    <property type="entry name" value="alpha/beta hydrolase"/>
    <property type="match status" value="1"/>
</dbReference>
<gene>
    <name evidence="3" type="ORF">GQX73_g4714</name>
</gene>
<proteinExistence type="predicted"/>
<dbReference type="Pfam" id="PF12697">
    <property type="entry name" value="Abhydrolase_6"/>
    <property type="match status" value="1"/>
</dbReference>
<dbReference type="SUPFAM" id="SSF52266">
    <property type="entry name" value="SGNH hydrolase"/>
    <property type="match status" value="1"/>
</dbReference>
<organism evidence="3 4">
    <name type="scientific">Xylaria multiplex</name>
    <dbReference type="NCBI Taxonomy" id="323545"/>
    <lineage>
        <taxon>Eukaryota</taxon>
        <taxon>Fungi</taxon>
        <taxon>Dikarya</taxon>
        <taxon>Ascomycota</taxon>
        <taxon>Pezizomycotina</taxon>
        <taxon>Sordariomycetes</taxon>
        <taxon>Xylariomycetidae</taxon>
        <taxon>Xylariales</taxon>
        <taxon>Xylariaceae</taxon>
        <taxon>Xylaria</taxon>
    </lineage>
</organism>
<feature type="signal peptide" evidence="1">
    <location>
        <begin position="1"/>
        <end position="22"/>
    </location>
</feature>
<dbReference type="AlphaFoldDB" id="A0A7C8N7Z7"/>
<feature type="chain" id="PRO_5028999090" description="AB hydrolase-1 domain-containing protein" evidence="1">
    <location>
        <begin position="23"/>
        <end position="743"/>
    </location>
</feature>
<dbReference type="InParanoid" id="A0A7C8N7Z7"/>
<dbReference type="Gene3D" id="3.40.50.1110">
    <property type="entry name" value="SGNH hydrolase"/>
    <property type="match status" value="1"/>
</dbReference>
<feature type="domain" description="AB hydrolase-1" evidence="2">
    <location>
        <begin position="470"/>
        <end position="721"/>
    </location>
</feature>
<dbReference type="OrthoDB" id="1600564at2759"/>
<sequence length="743" mass="80506">MPRVTQFWTGLFVLSTSIQTHALIPSSVQLPAVHGLTLKGLKNIISFGDSFTDVGYSPAILPQPNPDNYEGNPPPPGKSSCYALNYAQILSSQLNNTFVSLYDLAHSGAVVDGDLVDPYESEDNTFVHQVTDKFMPYFSSGRLPRGDAANETLERNLGAEKRGWKGSDTLVTSWFGINDVDRAMGGYWPLDPLWEVKAPKMIDSLFNGLEKVRKEGAENFAILNLPPYWLSPSVQEYQNATYTELARNRTLLWNRELMSHFKTWKRAHPVNARIVDTFTLWLNMTKSPQDYGMSQVTTDCAAYIGGPWTTGDLDFWDSSCPAPMKEYLWLDWVNPSLSCHMAMMNTSAYFPLALLFNPFAGFISATVTTFSTNGFSNPIIGPSNGGGSTCISGDVMVSINTPGTKLLYKEPQDQMAVTESFVELFQVDSTFGADAASGGPSVISGDYSIFVKLCLPSDPKRVAMVTTAQLLTHGATLDHTYWDIAPDYSYVDVASAAGYATLSYDQLGVGKSDHPDPIQVVQATSQVAVIHELVGLLRNAKLGGYHFDKVVGVGHSAGSTLTQGITTQYPQDFDAVILSGTSASAASVPLTVAAFNFINANTDPAPQFKHLPAGFLTQQSAAGIQFAFYRYPNFDENAFRQQVANKQTNTLGVLLTMGGIVAPSTAFTGPVDFVNGEHDLVFCGGNCLYPTDQNAVALSVFYPAASSGSQTYIAAGAGHSIAAHKTGPDSFKHMIQFLQANSL</sequence>
<dbReference type="InterPro" id="IPR036514">
    <property type="entry name" value="SGNH_hydro_sf"/>
</dbReference>
<protein>
    <recommendedName>
        <fullName evidence="2">AB hydrolase-1 domain-containing protein</fullName>
    </recommendedName>
</protein>
<evidence type="ECO:0000313" key="4">
    <source>
        <dbReference type="Proteomes" id="UP000481858"/>
    </source>
</evidence>
<dbReference type="InterPro" id="IPR001087">
    <property type="entry name" value="GDSL"/>
</dbReference>
<name>A0A7C8N7Z7_9PEZI</name>
<dbReference type="InterPro" id="IPR000073">
    <property type="entry name" value="AB_hydrolase_1"/>
</dbReference>